<dbReference type="PANTHER" id="PTHR21562">
    <property type="entry name" value="NOTUM-RELATED"/>
    <property type="match status" value="1"/>
</dbReference>
<dbReference type="Pfam" id="PF03283">
    <property type="entry name" value="PAE"/>
    <property type="match status" value="1"/>
</dbReference>
<feature type="compositionally biased region" description="Basic residues" evidence="2">
    <location>
        <begin position="588"/>
        <end position="600"/>
    </location>
</feature>
<feature type="region of interest" description="Disordered" evidence="2">
    <location>
        <begin position="531"/>
        <end position="660"/>
    </location>
</feature>
<feature type="signal peptide" evidence="3">
    <location>
        <begin position="1"/>
        <end position="28"/>
    </location>
</feature>
<feature type="region of interest" description="Disordered" evidence="2">
    <location>
        <begin position="55"/>
        <end position="132"/>
    </location>
</feature>
<comment type="similarity">
    <text evidence="1">Belongs to the pectinacetylesterase family. Notum subfamily.</text>
</comment>
<evidence type="ECO:0000256" key="1">
    <source>
        <dbReference type="ARBA" id="ARBA00010213"/>
    </source>
</evidence>
<name>A0ABP1QR27_9HEXA</name>
<sequence>MFNTLIMGPKTYLMSFCLVMLQLDVLSCSSSSSKHAAAKFQAEANNGIWWPAEEVSGKKSSSSASSHHQQHHSQSNRFPEISNETGVNGYRSSNNSDNNEEQPQITASREPHQPSIRYYQGSSSTSDGSSSAPALIESSIISTIPEPSHHQQPSSSAIGNSRRLTKSTQGLGLVHFSNKSITCNDGTPAGYYIRKSATKGNDDNLWIIFLEGGWYCFDQRSCMNRWHRLKHLMSSSGWPSSKHVGGILSSDPNENPYWWNANHVFIPYCSSDTWSGRMSGRDDGSPFNFMGALIIDEVIKNLVNVEGLDPDSSVILAGSSAGGTGVMLNLDHVETLLTQEFGSTEQGNTRVRGITDSGWFIDKVPLYTDKVNCNDVILCPPEISLRKGMNLWNARLPKRCQDSYVDEPWSCFFGYRVYPTLKASLFVFQWLFDEAQMLVNNVPTPAVKKEEWDYVYKVGDELKKTLLNVTNVFIPSCLAHTVLTHRDWRRVEVNSVELTRALKCWESGGIIEESNFIPKRKASQKYWESDEHESSLQSTGHRGLFRHGKVYNTSPTTVPTTNLSTKLPTLSSNGNYSPADESNDSSRRNRRRHNRHRHNKQSNSNSSNSQNHRQNRRRRKKLEKRQKLQQKGKSTRSSKSTKNQQAQRSTDKLQERASTRKAVVVSLDGIRDSVGEPTTVLANPHQRNSHNSNKHKKRKRNRRWYSICDAATGISKNRGATEIRLIEKCSWPQCNKSCPKLLNPMTGEEVDFKDLLKSFGLDLATMAKALGIDLATLNSMDHQVLLQMLTNHA</sequence>
<protein>
    <recommendedName>
        <fullName evidence="6">Palmitoleoyl-protein carboxylesterase NOTUM</fullName>
    </recommendedName>
</protein>
<proteinExistence type="inferred from homology"/>
<reference evidence="4 5" key="1">
    <citation type="submission" date="2024-08" db="EMBL/GenBank/DDBJ databases">
        <authorList>
            <person name="Cucini C."/>
            <person name="Frati F."/>
        </authorList>
    </citation>
    <scope>NUCLEOTIDE SEQUENCE [LARGE SCALE GENOMIC DNA]</scope>
</reference>
<feature type="compositionally biased region" description="Polar residues" evidence="2">
    <location>
        <begin position="551"/>
        <end position="576"/>
    </location>
</feature>
<dbReference type="Proteomes" id="UP001642540">
    <property type="component" value="Unassembled WGS sequence"/>
</dbReference>
<organism evidence="4 5">
    <name type="scientific">Orchesella dallaii</name>
    <dbReference type="NCBI Taxonomy" id="48710"/>
    <lineage>
        <taxon>Eukaryota</taxon>
        <taxon>Metazoa</taxon>
        <taxon>Ecdysozoa</taxon>
        <taxon>Arthropoda</taxon>
        <taxon>Hexapoda</taxon>
        <taxon>Collembola</taxon>
        <taxon>Entomobryomorpha</taxon>
        <taxon>Entomobryoidea</taxon>
        <taxon>Orchesellidae</taxon>
        <taxon>Orchesellinae</taxon>
        <taxon>Orchesella</taxon>
    </lineage>
</organism>
<feature type="compositionally biased region" description="Low complexity" evidence="2">
    <location>
        <begin position="121"/>
        <end position="132"/>
    </location>
</feature>
<feature type="compositionally biased region" description="Basic residues" evidence="2">
    <location>
        <begin position="613"/>
        <end position="636"/>
    </location>
</feature>
<feature type="compositionally biased region" description="Low complexity" evidence="2">
    <location>
        <begin position="60"/>
        <end position="75"/>
    </location>
</feature>
<keyword evidence="5" id="KW-1185">Reference proteome</keyword>
<evidence type="ECO:0000256" key="3">
    <source>
        <dbReference type="SAM" id="SignalP"/>
    </source>
</evidence>
<evidence type="ECO:0000256" key="2">
    <source>
        <dbReference type="SAM" id="MobiDB-lite"/>
    </source>
</evidence>
<gene>
    <name evidence="4" type="ORF">ODALV1_LOCUS13843</name>
</gene>
<evidence type="ECO:0008006" key="6">
    <source>
        <dbReference type="Google" id="ProtNLM"/>
    </source>
</evidence>
<dbReference type="EMBL" id="CAXLJM020000043">
    <property type="protein sequence ID" value="CAL8109954.1"/>
    <property type="molecule type" value="Genomic_DNA"/>
</dbReference>
<dbReference type="PANTHER" id="PTHR21562:SF122">
    <property type="entry name" value="PALMITOLEOYL-PROTEIN CARBOXYLESTERASE NOTUM"/>
    <property type="match status" value="1"/>
</dbReference>
<feature type="compositionally biased region" description="Basic residues" evidence="2">
    <location>
        <begin position="692"/>
        <end position="701"/>
    </location>
</feature>
<dbReference type="InterPro" id="IPR004963">
    <property type="entry name" value="PAE/NOTUM"/>
</dbReference>
<keyword evidence="3" id="KW-0732">Signal</keyword>
<evidence type="ECO:0000313" key="4">
    <source>
        <dbReference type="EMBL" id="CAL8109954.1"/>
    </source>
</evidence>
<feature type="compositionally biased region" description="Polar residues" evidence="2">
    <location>
        <begin position="82"/>
        <end position="107"/>
    </location>
</feature>
<evidence type="ECO:0000313" key="5">
    <source>
        <dbReference type="Proteomes" id="UP001642540"/>
    </source>
</evidence>
<feature type="compositionally biased region" description="Basic and acidic residues" evidence="2">
    <location>
        <begin position="649"/>
        <end position="658"/>
    </location>
</feature>
<feature type="compositionally biased region" description="Low complexity" evidence="2">
    <location>
        <begin position="601"/>
        <end position="612"/>
    </location>
</feature>
<feature type="chain" id="PRO_5045706364" description="Palmitoleoyl-protein carboxylesterase NOTUM" evidence="3">
    <location>
        <begin position="29"/>
        <end position="793"/>
    </location>
</feature>
<comment type="caution">
    <text evidence="4">The sequence shown here is derived from an EMBL/GenBank/DDBJ whole genome shotgun (WGS) entry which is preliminary data.</text>
</comment>
<accession>A0ABP1QR27</accession>
<feature type="region of interest" description="Disordered" evidence="2">
    <location>
        <begin position="674"/>
        <end position="701"/>
    </location>
</feature>